<sequence>MECGSPFHHQESWSVPSPPLLPFDVFYRCRFTPPASHVVLVSLCDEEALSTTRESKDTAICIFDNETDTEDEDDDSQSGTASKTSIADHLGKYYSLYIDSTVTKRSPTGSEAAIGMNTTPAVPPARVQGDPIWTHDSHMDPFADPEPNQQCPCQANRTSAGDSTACTDPCLGVSDEQQLVPEATWATSEPGIMIIDALSDEGSCHGTQSSPAPLQCAHTRSVASTSRDDAIPGARTSSPLVRLSSKSQQEQDFDHTSCGYSDVEPESSEAESGPPFGVRVSPPSQELPSSHAHETVQDKDCDVDTEDSGSEDGLDVQEFQVSRQIRSTRRTTQLPRGCRTSVCRIESPAPSQRRPGPSEASTFLARFEKWPLSDVSLKRITEGDKATFQLQFEWTPDLCQPPADGSVSHPRTGRGPPKASLSATRSSGEKWTSEEEDIVRRMRQDGCSWAEIQRTLPHRSQGMIQVRFSTKLKKKG</sequence>
<feature type="compositionally biased region" description="Polar residues" evidence="1">
    <location>
        <begin position="235"/>
        <end position="250"/>
    </location>
</feature>
<name>A0A9P9G3L2_FUSRE</name>
<dbReference type="GeneID" id="70230789"/>
<organism evidence="3 4">
    <name type="scientific">Fusarium redolens</name>
    <dbReference type="NCBI Taxonomy" id="48865"/>
    <lineage>
        <taxon>Eukaryota</taxon>
        <taxon>Fungi</taxon>
        <taxon>Dikarya</taxon>
        <taxon>Ascomycota</taxon>
        <taxon>Pezizomycotina</taxon>
        <taxon>Sordariomycetes</taxon>
        <taxon>Hypocreomycetidae</taxon>
        <taxon>Hypocreales</taxon>
        <taxon>Nectriaceae</taxon>
        <taxon>Fusarium</taxon>
        <taxon>Fusarium redolens species complex</taxon>
    </lineage>
</organism>
<dbReference type="OrthoDB" id="5095449at2759"/>
<evidence type="ECO:0000313" key="3">
    <source>
        <dbReference type="EMBL" id="KAH7231608.1"/>
    </source>
</evidence>
<feature type="compositionally biased region" description="Basic and acidic residues" evidence="1">
    <location>
        <begin position="291"/>
        <end position="302"/>
    </location>
</feature>
<dbReference type="EMBL" id="JAGMUX010000020">
    <property type="protein sequence ID" value="KAH7231608.1"/>
    <property type="molecule type" value="Genomic_DNA"/>
</dbReference>
<accession>A0A9P9G3L2</accession>
<evidence type="ECO:0000259" key="2">
    <source>
        <dbReference type="PROSITE" id="PS50090"/>
    </source>
</evidence>
<dbReference type="Proteomes" id="UP000720189">
    <property type="component" value="Unassembled WGS sequence"/>
</dbReference>
<proteinExistence type="predicted"/>
<dbReference type="Gene3D" id="1.10.10.60">
    <property type="entry name" value="Homeodomain-like"/>
    <property type="match status" value="1"/>
</dbReference>
<feature type="compositionally biased region" description="Acidic residues" evidence="1">
    <location>
        <begin position="303"/>
        <end position="312"/>
    </location>
</feature>
<dbReference type="RefSeq" id="XP_046043545.1">
    <property type="nucleotide sequence ID" value="XM_046200835.1"/>
</dbReference>
<gene>
    <name evidence="3" type="ORF">BKA55DRAFT_712784</name>
</gene>
<dbReference type="PROSITE" id="PS50090">
    <property type="entry name" value="MYB_LIKE"/>
    <property type="match status" value="1"/>
</dbReference>
<dbReference type="AlphaFoldDB" id="A0A9P9G3L2"/>
<evidence type="ECO:0000313" key="4">
    <source>
        <dbReference type="Proteomes" id="UP000720189"/>
    </source>
</evidence>
<feature type="region of interest" description="Disordered" evidence="1">
    <location>
        <begin position="202"/>
        <end position="312"/>
    </location>
</feature>
<comment type="caution">
    <text evidence="3">The sequence shown here is derived from an EMBL/GenBank/DDBJ whole genome shotgun (WGS) entry which is preliminary data.</text>
</comment>
<evidence type="ECO:0000256" key="1">
    <source>
        <dbReference type="SAM" id="MobiDB-lite"/>
    </source>
</evidence>
<feature type="compositionally biased region" description="Basic and acidic residues" evidence="1">
    <location>
        <begin position="427"/>
        <end position="437"/>
    </location>
</feature>
<keyword evidence="4" id="KW-1185">Reference proteome</keyword>
<reference evidence="3" key="1">
    <citation type="journal article" date="2021" name="Nat. Commun.">
        <title>Genetic determinants of endophytism in the Arabidopsis root mycobiome.</title>
        <authorList>
            <person name="Mesny F."/>
            <person name="Miyauchi S."/>
            <person name="Thiergart T."/>
            <person name="Pickel B."/>
            <person name="Atanasova L."/>
            <person name="Karlsson M."/>
            <person name="Huettel B."/>
            <person name="Barry K.W."/>
            <person name="Haridas S."/>
            <person name="Chen C."/>
            <person name="Bauer D."/>
            <person name="Andreopoulos W."/>
            <person name="Pangilinan J."/>
            <person name="LaButti K."/>
            <person name="Riley R."/>
            <person name="Lipzen A."/>
            <person name="Clum A."/>
            <person name="Drula E."/>
            <person name="Henrissat B."/>
            <person name="Kohler A."/>
            <person name="Grigoriev I.V."/>
            <person name="Martin F.M."/>
            <person name="Hacquard S."/>
        </authorList>
    </citation>
    <scope>NUCLEOTIDE SEQUENCE</scope>
    <source>
        <strain evidence="3">MPI-CAGE-AT-0023</strain>
    </source>
</reference>
<feature type="domain" description="Myb-like" evidence="2">
    <location>
        <begin position="430"/>
        <end position="472"/>
    </location>
</feature>
<feature type="region of interest" description="Disordered" evidence="1">
    <location>
        <begin position="399"/>
        <end position="437"/>
    </location>
</feature>
<dbReference type="InterPro" id="IPR001005">
    <property type="entry name" value="SANT/Myb"/>
</dbReference>
<protein>
    <recommendedName>
        <fullName evidence="2">Myb-like domain-containing protein</fullName>
    </recommendedName>
</protein>